<keyword evidence="1" id="KW-0175">Coiled coil</keyword>
<feature type="compositionally biased region" description="Basic and acidic residues" evidence="2">
    <location>
        <begin position="183"/>
        <end position="193"/>
    </location>
</feature>
<evidence type="ECO:0000313" key="3">
    <source>
        <dbReference type="EMBL" id="NXX16149.1"/>
    </source>
</evidence>
<proteinExistence type="predicted"/>
<keyword evidence="4" id="KW-1185">Reference proteome</keyword>
<organism evidence="3 4">
    <name type="scientific">Podargus strigoides</name>
    <name type="common">Tawny frogmouth</name>
    <name type="synonym">Caprimulgus strigoides</name>
    <dbReference type="NCBI Taxonomy" id="8905"/>
    <lineage>
        <taxon>Eukaryota</taxon>
        <taxon>Metazoa</taxon>
        <taxon>Chordata</taxon>
        <taxon>Craniata</taxon>
        <taxon>Vertebrata</taxon>
        <taxon>Euteleostomi</taxon>
        <taxon>Archelosauria</taxon>
        <taxon>Archosauria</taxon>
        <taxon>Dinosauria</taxon>
        <taxon>Saurischia</taxon>
        <taxon>Theropoda</taxon>
        <taxon>Coelurosauria</taxon>
        <taxon>Aves</taxon>
        <taxon>Neognathae</taxon>
        <taxon>Neoaves</taxon>
        <taxon>Strisores</taxon>
        <taxon>Caprimulgiformes</taxon>
        <taxon>Podargidae</taxon>
        <taxon>Podargus</taxon>
    </lineage>
</organism>
<sequence>ERLSAELVEKDTDLQKWREERDKLVEALEVQIKALLSNAVQKDKEIAELKEAALKDSGKNQETDIEELRKQLAEKDGFIKELKNRINNESLQSLAEVPLPEEEQNEIDHSVNKEFMEKQSKASPVAGQSIPARYDEVTENHSLSQCPSSISSLSEDFVKSENKKNAKPPMTNSPSTSNKKMSLRKEYSLRKQDSTLSKKSGKKKDGTLQKIGDFFQSSPTIIHSKAKKLMATISSPKSAEPQSVKENEPKPKRTKRKLYTTDISNPVDIPTSSTFIEQKEKESDHLIVKRRLRSKPVK</sequence>
<feature type="compositionally biased region" description="Low complexity" evidence="2">
    <location>
        <begin position="142"/>
        <end position="154"/>
    </location>
</feature>
<dbReference type="OrthoDB" id="123929at2759"/>
<name>A0A7L4GSD8_PODST</name>
<feature type="compositionally biased region" description="Basic and acidic residues" evidence="2">
    <location>
        <begin position="106"/>
        <end position="120"/>
    </location>
</feature>
<evidence type="ECO:0000256" key="2">
    <source>
        <dbReference type="SAM" id="MobiDB-lite"/>
    </source>
</evidence>
<evidence type="ECO:0000313" key="4">
    <source>
        <dbReference type="Proteomes" id="UP000584326"/>
    </source>
</evidence>
<feature type="compositionally biased region" description="Polar residues" evidence="2">
    <location>
        <begin position="170"/>
        <end position="180"/>
    </location>
</feature>
<feature type="region of interest" description="Disordered" evidence="2">
    <location>
        <begin position="279"/>
        <end position="298"/>
    </location>
</feature>
<dbReference type="EMBL" id="VZTK01014261">
    <property type="protein sequence ID" value="NXX16149.1"/>
    <property type="molecule type" value="Genomic_DNA"/>
</dbReference>
<dbReference type="Proteomes" id="UP000584326">
    <property type="component" value="Unassembled WGS sequence"/>
</dbReference>
<feature type="region of interest" description="Disordered" evidence="2">
    <location>
        <begin position="232"/>
        <end position="274"/>
    </location>
</feature>
<evidence type="ECO:0000256" key="1">
    <source>
        <dbReference type="SAM" id="Coils"/>
    </source>
</evidence>
<feature type="non-terminal residue" evidence="3">
    <location>
        <position position="1"/>
    </location>
</feature>
<dbReference type="AlphaFoldDB" id="A0A7L4GSD8"/>
<accession>A0A7L4GSD8</accession>
<feature type="non-terminal residue" evidence="3">
    <location>
        <position position="298"/>
    </location>
</feature>
<protein>
    <submittedName>
        <fullName evidence="3">KI20B protein</fullName>
    </submittedName>
</protein>
<feature type="coiled-coil region" evidence="1">
    <location>
        <begin position="14"/>
        <end position="85"/>
    </location>
</feature>
<feature type="compositionally biased region" description="Polar residues" evidence="2">
    <location>
        <begin position="232"/>
        <end position="241"/>
    </location>
</feature>
<comment type="caution">
    <text evidence="3">The sequence shown here is derived from an EMBL/GenBank/DDBJ whole genome shotgun (WGS) entry which is preliminary data.</text>
</comment>
<gene>
    <name evidence="3" type="primary">Kif20b</name>
    <name evidence="3" type="ORF">PODSTR_R15313</name>
</gene>
<feature type="compositionally biased region" description="Basic residues" evidence="2">
    <location>
        <begin position="288"/>
        <end position="298"/>
    </location>
</feature>
<feature type="region of interest" description="Disordered" evidence="2">
    <location>
        <begin position="89"/>
        <end position="211"/>
    </location>
</feature>
<reference evidence="3 4" key="1">
    <citation type="submission" date="2020-02" db="EMBL/GenBank/DDBJ databases">
        <title>Bird 10,000 Genomes (B10K) Project - Family phase.</title>
        <authorList>
            <person name="Zhang G."/>
        </authorList>
    </citation>
    <scope>NUCLEOTIDE SEQUENCE [LARGE SCALE GENOMIC DNA]</scope>
    <source>
        <strain evidence="3">B10K-DU-001-40</strain>
        <tissue evidence="3">Muscle</tissue>
    </source>
</reference>